<proteinExistence type="predicted"/>
<feature type="compositionally biased region" description="Basic and acidic residues" evidence="1">
    <location>
        <begin position="610"/>
        <end position="621"/>
    </location>
</feature>
<feature type="compositionally biased region" description="Acidic residues" evidence="1">
    <location>
        <begin position="346"/>
        <end position="355"/>
    </location>
</feature>
<feature type="compositionally biased region" description="Basic and acidic residues" evidence="1">
    <location>
        <begin position="106"/>
        <end position="136"/>
    </location>
</feature>
<dbReference type="OMA" id="HAKEATP"/>
<reference evidence="2" key="2">
    <citation type="submission" date="2021-03" db="UniProtKB">
        <authorList>
            <consortium name="EnsemblPlants"/>
        </authorList>
    </citation>
    <scope>IDENTIFICATION</scope>
</reference>
<feature type="region of interest" description="Disordered" evidence="1">
    <location>
        <begin position="470"/>
        <end position="509"/>
    </location>
</feature>
<feature type="compositionally biased region" description="Polar residues" evidence="1">
    <location>
        <begin position="166"/>
        <end position="181"/>
    </location>
</feature>
<feature type="region of interest" description="Disordered" evidence="1">
    <location>
        <begin position="106"/>
        <end position="268"/>
    </location>
</feature>
<name>A0A803Q193_CANSA</name>
<feature type="compositionally biased region" description="Basic and acidic residues" evidence="1">
    <location>
        <begin position="864"/>
        <end position="874"/>
    </location>
</feature>
<feature type="region of interest" description="Disordered" evidence="1">
    <location>
        <begin position="847"/>
        <end position="883"/>
    </location>
</feature>
<keyword evidence="3" id="KW-1185">Reference proteome</keyword>
<organism evidence="2 3">
    <name type="scientific">Cannabis sativa</name>
    <name type="common">Hemp</name>
    <name type="synonym">Marijuana</name>
    <dbReference type="NCBI Taxonomy" id="3483"/>
    <lineage>
        <taxon>Eukaryota</taxon>
        <taxon>Viridiplantae</taxon>
        <taxon>Streptophyta</taxon>
        <taxon>Embryophyta</taxon>
        <taxon>Tracheophyta</taxon>
        <taxon>Spermatophyta</taxon>
        <taxon>Magnoliopsida</taxon>
        <taxon>eudicotyledons</taxon>
        <taxon>Gunneridae</taxon>
        <taxon>Pentapetalae</taxon>
        <taxon>rosids</taxon>
        <taxon>fabids</taxon>
        <taxon>Rosales</taxon>
        <taxon>Cannabaceae</taxon>
        <taxon>Cannabis</taxon>
    </lineage>
</organism>
<sequence length="903" mass="99301">MTHDMAFGTRKQCPPTSTSINTLSMPSLHVKTSLSITMFLGFAYIAGFGKLNMGNEMGNNSTSSLKEEDTIDTNVEDPKGLSNKTAGVDDIKGENYLVDAAEDNNFHDKANDSAPHNLERVDDVKKSSSRKVKEESEISVLTEPPKVTGGLDEIGDESSENKLNKNDFSLGSNENKLQKQASVRKEQEEIENSVFDPISILSHDQEPPKLENSDGKQHELASIQADQSVPDDNRSEEVLGSSLKCTVENGHLSEAEESDNTESSGEIELYEGTEEVLTQSLSSSIEIGHLSKAEESTNIEASVPGESELYEGTKEVITPSLNCSVESGRLSKAKESDNIEASVPGESEESGENEEVLTYSLNSSVESGHLSETEDSNNLQASLLGDSEVSGEVGEVLTSSSKSCIENVGHLSEFEEFENLKASVETESDTFIQKKKEDLLVCGDEFESKDGDKVDVGLSIVPAEETVLSDKCDEGFSTEVSLGEDDSSESESETSSVANSPNLHQIVPETEDKCMIVTETIRLREKKMENGEYKYKSDYNSTESETEAIDHVNDSKINKDCPSEEAKVVENDQQVVDQESLQESEGHIVIVTEHDIIPSDSNDEEEEESSEKRIVEEREDATEQLHVTEIKTEEVPIKVEQAEAVLAPQTLLSSVQSDQNNKSIQEMNQSSCDEFLTAKVSTFDPTNLIAEIIVSKQCIERPDVIAEEVKIPRSEMNRETVERVSTGSMERFSTDSEPDSSNLHSQMRKSPSFNIDLQNEESESDRISLVYHDKASVQGLPSQDNVSLVDPVRLNGHDQVMTQYHPMPLPLPMEETVVKLEGSDSEKSKTPFLGFLKEEEEAHIVVTSQQHSTNGSANQTVTKDLWKSSSKEETSSTSPKAKIKRRVKSSLFGNCMCCATVIN</sequence>
<feature type="region of interest" description="Disordered" evidence="1">
    <location>
        <begin position="328"/>
        <end position="379"/>
    </location>
</feature>
<protein>
    <submittedName>
        <fullName evidence="2">Uncharacterized protein</fullName>
    </submittedName>
</protein>
<evidence type="ECO:0000313" key="2">
    <source>
        <dbReference type="EnsemblPlants" id="cds.evm.model.07.1092"/>
    </source>
</evidence>
<accession>A0A803Q193</accession>
<dbReference type="Proteomes" id="UP000596661">
    <property type="component" value="Chromosome 7"/>
</dbReference>
<dbReference type="AlphaFoldDB" id="A0A803Q193"/>
<evidence type="ECO:0000313" key="3">
    <source>
        <dbReference type="Proteomes" id="UP000596661"/>
    </source>
</evidence>
<feature type="compositionally biased region" description="Basic and acidic residues" evidence="1">
    <location>
        <begin position="203"/>
        <end position="219"/>
    </location>
</feature>
<feature type="region of interest" description="Disordered" evidence="1">
    <location>
        <begin position="537"/>
        <end position="621"/>
    </location>
</feature>
<reference evidence="2" key="1">
    <citation type="submission" date="2018-11" db="EMBL/GenBank/DDBJ databases">
        <authorList>
            <person name="Grassa J C."/>
        </authorList>
    </citation>
    <scope>NUCLEOTIDE SEQUENCE [LARGE SCALE GENOMIC DNA]</scope>
</reference>
<dbReference type="Gramene" id="evm.model.07.1092">
    <property type="protein sequence ID" value="cds.evm.model.07.1092"/>
    <property type="gene ID" value="evm.TU.07.1092"/>
</dbReference>
<dbReference type="EMBL" id="UZAU01000655">
    <property type="status" value="NOT_ANNOTATED_CDS"/>
    <property type="molecule type" value="Genomic_DNA"/>
</dbReference>
<feature type="compositionally biased region" description="Basic and acidic residues" evidence="1">
    <location>
        <begin position="548"/>
        <end position="570"/>
    </location>
</feature>
<feature type="compositionally biased region" description="Polar residues" evidence="1">
    <location>
        <begin position="739"/>
        <end position="749"/>
    </location>
</feature>
<evidence type="ECO:0000256" key="1">
    <source>
        <dbReference type="SAM" id="MobiDB-lite"/>
    </source>
</evidence>
<dbReference type="EnsemblPlants" id="evm.model.07.1092">
    <property type="protein sequence ID" value="cds.evm.model.07.1092"/>
    <property type="gene ID" value="evm.TU.07.1092"/>
</dbReference>
<feature type="compositionally biased region" description="Acidic residues" evidence="1">
    <location>
        <begin position="482"/>
        <end position="492"/>
    </location>
</feature>
<feature type="region of interest" description="Disordered" evidence="1">
    <location>
        <begin position="718"/>
        <end position="749"/>
    </location>
</feature>
<feature type="compositionally biased region" description="Polar residues" evidence="1">
    <location>
        <begin position="847"/>
        <end position="862"/>
    </location>
</feature>